<dbReference type="Proteomes" id="UP000195807">
    <property type="component" value="Plasmid pCME4A9I"/>
</dbReference>
<reference evidence="3 5" key="1">
    <citation type="submission" date="2017-01" db="EMBL/GenBank/DDBJ databases">
        <title>Complete genome sequence of esterase-producing bacterium Croceicoccus marinus E4A9.</title>
        <authorList>
            <person name="Wu Y.-H."/>
            <person name="Cheng H."/>
            <person name="Xu L."/>
            <person name="Huo Y.-Y."/>
            <person name="Wang C.-S."/>
            <person name="Xu X.-W."/>
        </authorList>
    </citation>
    <scope>NUCLEOTIDE SEQUENCE [LARGE SCALE GENOMIC DNA]</scope>
    <source>
        <strain evidence="3 5">E4A9</strain>
        <plasmid evidence="3">pCME4A9I</plasmid>
        <plasmid evidence="5">Plasmid pcme4a9i</plasmid>
    </source>
</reference>
<protein>
    <submittedName>
        <fullName evidence="4">SDR family oxidoreductase</fullName>
    </submittedName>
    <submittedName>
        <fullName evidence="3">Short-chain dehydrogenase</fullName>
    </submittedName>
</protein>
<evidence type="ECO:0000256" key="2">
    <source>
        <dbReference type="ARBA" id="ARBA00023002"/>
    </source>
</evidence>
<comment type="similarity">
    <text evidence="1">Belongs to the short-chain dehydrogenases/reductases (SDR) family.</text>
</comment>
<dbReference type="Pfam" id="PF13561">
    <property type="entry name" value="adh_short_C2"/>
    <property type="match status" value="1"/>
</dbReference>
<dbReference type="KEGG" id="cman:A9D14_14620"/>
<dbReference type="GO" id="GO:0016491">
    <property type="term" value="F:oxidoreductase activity"/>
    <property type="evidence" value="ECO:0007669"/>
    <property type="project" value="UniProtKB-KW"/>
</dbReference>
<dbReference type="Proteomes" id="UP000515297">
    <property type="component" value="Plasmid plas1"/>
</dbReference>
<dbReference type="SUPFAM" id="SSF51735">
    <property type="entry name" value="NAD(P)-binding Rossmann-fold domains"/>
    <property type="match status" value="1"/>
</dbReference>
<evidence type="ECO:0000313" key="3">
    <source>
        <dbReference type="EMBL" id="ARU17617.1"/>
    </source>
</evidence>
<reference evidence="4 6" key="2">
    <citation type="submission" date="2020-08" db="EMBL/GenBank/DDBJ databases">
        <authorList>
            <person name="Liu G."/>
            <person name="Sun C."/>
        </authorList>
    </citation>
    <scope>NUCLEOTIDE SEQUENCE [LARGE SCALE GENOMIC DNA]</scope>
    <source>
        <strain evidence="4 6">OT19</strain>
        <plasmid evidence="4 6">plas1</plasmid>
    </source>
</reference>
<geneLocation type="plasmid" evidence="4 6">
    <name>plas1</name>
</geneLocation>
<evidence type="ECO:0000313" key="6">
    <source>
        <dbReference type="Proteomes" id="UP000515297"/>
    </source>
</evidence>
<sequence length="271" mass="28840">MSGMLEGKVAIVTGGAKGLGHGISRRLAREGASLLITGRDGAATERVAEEIRKEFGTGAVGMSADMGIKDDVLAMVQRAVDEFGGLDILVNNASLLSDGVLLEHKTDEMLKRTLEIGIWGNWWAMQAAFPHMKARGGGSVINFSSIDAQTGAWLHSDYNINKLGIVGLTRSAAVEWGRFNVRVNAIAPTGLGQVFAKLVDEVPGFLENVVATNPLKRAGDPENDIGPVVVFLASDMSRFVTGEMINVDGGQNLPGYVSIPHNLKELEKGET</sequence>
<dbReference type="RefSeq" id="WP_066849463.1">
    <property type="nucleotide sequence ID" value="NZ_CP019603.1"/>
</dbReference>
<organism evidence="3 5">
    <name type="scientific">Croceicoccus marinus</name>
    <dbReference type="NCBI Taxonomy" id="450378"/>
    <lineage>
        <taxon>Bacteria</taxon>
        <taxon>Pseudomonadati</taxon>
        <taxon>Pseudomonadota</taxon>
        <taxon>Alphaproteobacteria</taxon>
        <taxon>Sphingomonadales</taxon>
        <taxon>Erythrobacteraceae</taxon>
        <taxon>Croceicoccus</taxon>
    </lineage>
</organism>
<evidence type="ECO:0000313" key="4">
    <source>
        <dbReference type="EMBL" id="QNE07003.1"/>
    </source>
</evidence>
<dbReference type="STRING" id="450378.GCA_001661675_02938"/>
<dbReference type="Gene3D" id="3.40.50.720">
    <property type="entry name" value="NAD(P)-binding Rossmann-like Domain"/>
    <property type="match status" value="1"/>
</dbReference>
<keyword evidence="2" id="KW-0560">Oxidoreductase</keyword>
<keyword evidence="5" id="KW-1185">Reference proteome</keyword>
<evidence type="ECO:0000313" key="5">
    <source>
        <dbReference type="Proteomes" id="UP000195807"/>
    </source>
</evidence>
<geneLocation type="plasmid" evidence="5">
    <name>pcme4a9i</name>
</geneLocation>
<dbReference type="InterPro" id="IPR036291">
    <property type="entry name" value="NAD(P)-bd_dom_sf"/>
</dbReference>
<dbReference type="EMBL" id="CP060053">
    <property type="protein sequence ID" value="QNE07003.1"/>
    <property type="molecule type" value="Genomic_DNA"/>
</dbReference>
<dbReference type="PANTHER" id="PTHR43639">
    <property type="entry name" value="OXIDOREDUCTASE, SHORT-CHAIN DEHYDROGENASE/REDUCTASE FAMILY (AFU_ORTHOLOGUE AFUA_5G02870)"/>
    <property type="match status" value="1"/>
</dbReference>
<geneLocation type="plasmid" evidence="3">
    <name>pCME4A9I</name>
</geneLocation>
<dbReference type="PRINTS" id="PR00080">
    <property type="entry name" value="SDRFAMILY"/>
</dbReference>
<proteinExistence type="inferred from homology"/>
<dbReference type="PANTHER" id="PTHR43639:SF1">
    <property type="entry name" value="SHORT-CHAIN DEHYDROGENASE_REDUCTASE FAMILY PROTEIN"/>
    <property type="match status" value="1"/>
</dbReference>
<dbReference type="AlphaFoldDB" id="A0A1Z1FFZ5"/>
<dbReference type="CDD" id="cd05233">
    <property type="entry name" value="SDR_c"/>
    <property type="match status" value="1"/>
</dbReference>
<keyword evidence="3" id="KW-0614">Plasmid</keyword>
<dbReference type="EMBL" id="CP019603">
    <property type="protein sequence ID" value="ARU17617.1"/>
    <property type="molecule type" value="Genomic_DNA"/>
</dbReference>
<dbReference type="FunFam" id="3.40.50.720:FF:000084">
    <property type="entry name" value="Short-chain dehydrogenase reductase"/>
    <property type="match status" value="1"/>
</dbReference>
<name>A0A1Z1FFZ5_9SPHN</name>
<dbReference type="OrthoDB" id="7500984at2"/>
<dbReference type="InterPro" id="IPR002347">
    <property type="entry name" value="SDR_fam"/>
</dbReference>
<accession>A0A1Z1FFZ5</accession>
<evidence type="ECO:0000256" key="1">
    <source>
        <dbReference type="ARBA" id="ARBA00006484"/>
    </source>
</evidence>
<dbReference type="PRINTS" id="PR00081">
    <property type="entry name" value="GDHRDH"/>
</dbReference>
<gene>
    <name evidence="3" type="ORF">A9D14_14620</name>
    <name evidence="4" type="ORF">H4O24_18355</name>
</gene>